<evidence type="ECO:0000313" key="4">
    <source>
        <dbReference type="EMBL" id="MDX6188193.1"/>
    </source>
</evidence>
<sequence>MSKLPILMYHNICQCENESNKLTISARNLEEQLRFLKDNNYRTFHFGELEKMQVIPRKSIVLTFDDVTENQLIYAVPLLEKFNLKASFFIPFSYIGKIDLWNENSKFPGEKIMTMDQLKCLNSDKIELGYHSFGHKKYSSLSALEIENDFLKCEEVMTKNNLKVFPVLAYPYGNYPRENKEKAEFKSVIVENKMKFGLKIGNRPNYFPFKDQYEIKRISIEGHDSLMIFRLKIRWGKLRLF</sequence>
<organism evidence="4 5">
    <name type="scientific">Flavobacterium cupriresistens</name>
    <dbReference type="NCBI Taxonomy" id="2893885"/>
    <lineage>
        <taxon>Bacteria</taxon>
        <taxon>Pseudomonadati</taxon>
        <taxon>Bacteroidota</taxon>
        <taxon>Flavobacteriia</taxon>
        <taxon>Flavobacteriales</taxon>
        <taxon>Flavobacteriaceae</taxon>
        <taxon>Flavobacterium</taxon>
    </lineage>
</organism>
<evidence type="ECO:0000256" key="1">
    <source>
        <dbReference type="ARBA" id="ARBA00004613"/>
    </source>
</evidence>
<comment type="caution">
    <text evidence="4">The sequence shown here is derived from an EMBL/GenBank/DDBJ whole genome shotgun (WGS) entry which is preliminary data.</text>
</comment>
<dbReference type="InterPro" id="IPR002509">
    <property type="entry name" value="NODB_dom"/>
</dbReference>
<dbReference type="EMBL" id="JAWXVI010000002">
    <property type="protein sequence ID" value="MDX6188193.1"/>
    <property type="molecule type" value="Genomic_DNA"/>
</dbReference>
<proteinExistence type="predicted"/>
<evidence type="ECO:0000256" key="2">
    <source>
        <dbReference type="ARBA" id="ARBA00022729"/>
    </source>
</evidence>
<keyword evidence="2" id="KW-0732">Signal</keyword>
<evidence type="ECO:0000313" key="5">
    <source>
        <dbReference type="Proteomes" id="UP001273350"/>
    </source>
</evidence>
<keyword evidence="5" id="KW-1185">Reference proteome</keyword>
<feature type="domain" description="NodB homology" evidence="3">
    <location>
        <begin position="58"/>
        <end position="241"/>
    </location>
</feature>
<comment type="subcellular location">
    <subcellularLocation>
        <location evidence="1">Secreted</location>
    </subcellularLocation>
</comment>
<dbReference type="PANTHER" id="PTHR34216:SF3">
    <property type="entry name" value="POLY-BETA-1,6-N-ACETYL-D-GLUCOSAMINE N-DEACETYLASE"/>
    <property type="match status" value="1"/>
</dbReference>
<gene>
    <name evidence="4" type="ORF">SGQ83_02445</name>
</gene>
<dbReference type="EC" id="3.-.-.-" evidence="4"/>
<dbReference type="InterPro" id="IPR051398">
    <property type="entry name" value="Polysacch_Deacetylase"/>
</dbReference>
<dbReference type="InterPro" id="IPR011330">
    <property type="entry name" value="Glyco_hydro/deAcase_b/a-brl"/>
</dbReference>
<keyword evidence="4" id="KW-0378">Hydrolase</keyword>
<dbReference type="RefSeq" id="WP_230001562.1">
    <property type="nucleotide sequence ID" value="NZ_CP087134.1"/>
</dbReference>
<dbReference type="Pfam" id="PF01522">
    <property type="entry name" value="Polysacc_deac_1"/>
    <property type="match status" value="1"/>
</dbReference>
<accession>A0ABU4R849</accession>
<dbReference type="Proteomes" id="UP001273350">
    <property type="component" value="Unassembled WGS sequence"/>
</dbReference>
<dbReference type="CDD" id="cd10918">
    <property type="entry name" value="CE4_NodB_like_5s_6s"/>
    <property type="match status" value="1"/>
</dbReference>
<evidence type="ECO:0000259" key="3">
    <source>
        <dbReference type="PROSITE" id="PS51677"/>
    </source>
</evidence>
<dbReference type="PROSITE" id="PS51677">
    <property type="entry name" value="NODB"/>
    <property type="match status" value="1"/>
</dbReference>
<dbReference type="GO" id="GO:0016787">
    <property type="term" value="F:hydrolase activity"/>
    <property type="evidence" value="ECO:0007669"/>
    <property type="project" value="UniProtKB-KW"/>
</dbReference>
<protein>
    <submittedName>
        <fullName evidence="4">Polysaccharide deacetylase family protein</fullName>
        <ecNumber evidence="4">3.-.-.-</ecNumber>
    </submittedName>
</protein>
<dbReference type="PANTHER" id="PTHR34216">
    <property type="match status" value="1"/>
</dbReference>
<reference evidence="4 5" key="1">
    <citation type="submission" date="2023-11" db="EMBL/GenBank/DDBJ databases">
        <title>Unpublished Manusciprt.</title>
        <authorList>
            <person name="Saticioglu I.B."/>
            <person name="Ay H."/>
            <person name="Ajmi N."/>
            <person name="Altun S."/>
            <person name="Duman M."/>
        </authorList>
    </citation>
    <scope>NUCLEOTIDE SEQUENCE [LARGE SCALE GENOMIC DNA]</scope>
    <source>
        <strain evidence="4 5">Fl-318</strain>
    </source>
</reference>
<dbReference type="Gene3D" id="3.20.20.370">
    <property type="entry name" value="Glycoside hydrolase/deacetylase"/>
    <property type="match status" value="1"/>
</dbReference>
<name>A0ABU4R849_9FLAO</name>
<dbReference type="SUPFAM" id="SSF88713">
    <property type="entry name" value="Glycoside hydrolase/deacetylase"/>
    <property type="match status" value="1"/>
</dbReference>